<proteinExistence type="predicted"/>
<evidence type="ECO:0000313" key="2">
    <source>
        <dbReference type="EMBL" id="MED6133152.1"/>
    </source>
</evidence>
<reference evidence="2 3" key="1">
    <citation type="journal article" date="2023" name="Plants (Basel)">
        <title>Bridging the Gap: Combining Genomics and Transcriptomics Approaches to Understand Stylosanthes scabra, an Orphan Legume from the Brazilian Caatinga.</title>
        <authorList>
            <person name="Ferreira-Neto J.R.C."/>
            <person name="da Silva M.D."/>
            <person name="Binneck E."/>
            <person name="de Melo N.F."/>
            <person name="da Silva R.H."/>
            <person name="de Melo A.L.T.M."/>
            <person name="Pandolfi V."/>
            <person name="Bustamante F.O."/>
            <person name="Brasileiro-Vidal A.C."/>
            <person name="Benko-Iseppon A.M."/>
        </authorList>
    </citation>
    <scope>NUCLEOTIDE SEQUENCE [LARGE SCALE GENOMIC DNA]</scope>
    <source>
        <tissue evidence="2">Leaves</tissue>
    </source>
</reference>
<gene>
    <name evidence="2" type="ORF">PIB30_025966</name>
</gene>
<keyword evidence="1" id="KW-1133">Transmembrane helix</keyword>
<accession>A0ABU6SA52</accession>
<dbReference type="EMBL" id="JASCZI010060511">
    <property type="protein sequence ID" value="MED6133152.1"/>
    <property type="molecule type" value="Genomic_DNA"/>
</dbReference>
<keyword evidence="3" id="KW-1185">Reference proteome</keyword>
<keyword evidence="1" id="KW-0472">Membrane</keyword>
<keyword evidence="1" id="KW-0812">Transmembrane</keyword>
<evidence type="ECO:0000313" key="3">
    <source>
        <dbReference type="Proteomes" id="UP001341840"/>
    </source>
</evidence>
<protein>
    <submittedName>
        <fullName evidence="2">Uncharacterized protein</fullName>
    </submittedName>
</protein>
<comment type="caution">
    <text evidence="2">The sequence shown here is derived from an EMBL/GenBank/DDBJ whole genome shotgun (WGS) entry which is preliminary data.</text>
</comment>
<feature type="transmembrane region" description="Helical" evidence="1">
    <location>
        <begin position="35"/>
        <end position="57"/>
    </location>
</feature>
<sequence>MTDRSSSLSLSPDSMTTILSNPGRIEMLDDPGLGLFPMVSLIIGLTVFSARTCITLLGLWKHSSSHSSSVILSSSKVFLFVGLGEICVSFKLSIGLAFSGPRVLTSSSPLIYGCDSPTFYSSSASAMAARSTTTIRGSFPSLLFAPLSSFPVPSMSISFCALSL</sequence>
<evidence type="ECO:0000256" key="1">
    <source>
        <dbReference type="SAM" id="Phobius"/>
    </source>
</evidence>
<dbReference type="Proteomes" id="UP001341840">
    <property type="component" value="Unassembled WGS sequence"/>
</dbReference>
<name>A0ABU6SA52_9FABA</name>
<organism evidence="2 3">
    <name type="scientific">Stylosanthes scabra</name>
    <dbReference type="NCBI Taxonomy" id="79078"/>
    <lineage>
        <taxon>Eukaryota</taxon>
        <taxon>Viridiplantae</taxon>
        <taxon>Streptophyta</taxon>
        <taxon>Embryophyta</taxon>
        <taxon>Tracheophyta</taxon>
        <taxon>Spermatophyta</taxon>
        <taxon>Magnoliopsida</taxon>
        <taxon>eudicotyledons</taxon>
        <taxon>Gunneridae</taxon>
        <taxon>Pentapetalae</taxon>
        <taxon>rosids</taxon>
        <taxon>fabids</taxon>
        <taxon>Fabales</taxon>
        <taxon>Fabaceae</taxon>
        <taxon>Papilionoideae</taxon>
        <taxon>50 kb inversion clade</taxon>
        <taxon>dalbergioids sensu lato</taxon>
        <taxon>Dalbergieae</taxon>
        <taxon>Pterocarpus clade</taxon>
        <taxon>Stylosanthes</taxon>
    </lineage>
</organism>